<dbReference type="PROSITE" id="PS50928">
    <property type="entry name" value="ABC_TM1"/>
    <property type="match status" value="1"/>
</dbReference>
<dbReference type="Gene3D" id="1.10.3720.10">
    <property type="entry name" value="MetI-like"/>
    <property type="match status" value="1"/>
</dbReference>
<keyword evidence="10" id="KW-1185">Reference proteome</keyword>
<evidence type="ECO:0000259" key="8">
    <source>
        <dbReference type="PROSITE" id="PS50928"/>
    </source>
</evidence>
<evidence type="ECO:0000256" key="2">
    <source>
        <dbReference type="ARBA" id="ARBA00022448"/>
    </source>
</evidence>
<sequence length="236" mass="25818">MGFDIGFMFVALKAAIKYTPITLIMSFASLVLGCIIGTFIALTRVFQVKILNRLSQVFVVIIKGIPIVLLILILYFAVVQSFDGLAEKFHWSLRAKDIPLIYIAIIALSLFASANISEAIRGALLAVDEGQYEAAYSAGLTTGQTLRRIVLPQALPVAVPMLCSSLIGLIKGSSLVFMISVTDLMNAALITATSNYKFLEAYVAAAIVYWVICIVIEKLSFILEKRLRIYSKGEVL</sequence>
<dbReference type="InterPro" id="IPR000515">
    <property type="entry name" value="MetI-like"/>
</dbReference>
<feature type="transmembrane region" description="Helical" evidence="7">
    <location>
        <begin position="201"/>
        <end position="223"/>
    </location>
</feature>
<evidence type="ECO:0000313" key="10">
    <source>
        <dbReference type="Proteomes" id="UP001623660"/>
    </source>
</evidence>
<feature type="transmembrane region" description="Helical" evidence="7">
    <location>
        <begin position="98"/>
        <end position="116"/>
    </location>
</feature>
<evidence type="ECO:0000313" key="9">
    <source>
        <dbReference type="EMBL" id="MFL0195341.1"/>
    </source>
</evidence>
<reference evidence="9 10" key="1">
    <citation type="submission" date="2024-11" db="EMBL/GenBank/DDBJ databases">
        <authorList>
            <person name="Heng Y.C."/>
            <person name="Lim A.C.H."/>
            <person name="Lee J.K.Y."/>
            <person name="Kittelmann S."/>
        </authorList>
    </citation>
    <scope>NUCLEOTIDE SEQUENCE [LARGE SCALE GENOMIC DNA]</scope>
    <source>
        <strain evidence="9 10">WILCCON 0269</strain>
    </source>
</reference>
<dbReference type="NCBIfam" id="TIGR01726">
    <property type="entry name" value="HEQRo_perm_3TM"/>
    <property type="match status" value="1"/>
</dbReference>
<dbReference type="CDD" id="cd06261">
    <property type="entry name" value="TM_PBP2"/>
    <property type="match status" value="1"/>
</dbReference>
<comment type="subcellular location">
    <subcellularLocation>
        <location evidence="1 7">Cell membrane</location>
        <topology evidence="1 7">Multi-pass membrane protein</topology>
    </subcellularLocation>
</comment>
<dbReference type="RefSeq" id="WP_406791460.1">
    <property type="nucleotide sequence ID" value="NZ_JBJHZX010000008.1"/>
</dbReference>
<dbReference type="PANTHER" id="PTHR30614:SF43">
    <property type="entry name" value="L-CYSTINE TRANSPORT SYSTEM PERMEASE PROTEIN TCYM"/>
    <property type="match status" value="1"/>
</dbReference>
<gene>
    <name evidence="9" type="ORF">ACJDU8_07145</name>
</gene>
<evidence type="ECO:0000256" key="3">
    <source>
        <dbReference type="ARBA" id="ARBA00022475"/>
    </source>
</evidence>
<accession>A0ABW8SHT8</accession>
<evidence type="ECO:0000256" key="7">
    <source>
        <dbReference type="RuleBase" id="RU363032"/>
    </source>
</evidence>
<dbReference type="Proteomes" id="UP001623660">
    <property type="component" value="Unassembled WGS sequence"/>
</dbReference>
<evidence type="ECO:0000256" key="6">
    <source>
        <dbReference type="ARBA" id="ARBA00023136"/>
    </source>
</evidence>
<proteinExistence type="inferred from homology"/>
<dbReference type="EMBL" id="JBJHZX010000008">
    <property type="protein sequence ID" value="MFL0195341.1"/>
    <property type="molecule type" value="Genomic_DNA"/>
</dbReference>
<keyword evidence="4 7" id="KW-0812">Transmembrane</keyword>
<evidence type="ECO:0000256" key="4">
    <source>
        <dbReference type="ARBA" id="ARBA00022692"/>
    </source>
</evidence>
<feature type="transmembrane region" description="Helical" evidence="7">
    <location>
        <begin position="20"/>
        <end position="42"/>
    </location>
</feature>
<keyword evidence="2 7" id="KW-0813">Transport</keyword>
<comment type="caution">
    <text evidence="9">The sequence shown here is derived from an EMBL/GenBank/DDBJ whole genome shotgun (WGS) entry which is preliminary data.</text>
</comment>
<feature type="transmembrane region" description="Helical" evidence="7">
    <location>
        <begin position="157"/>
        <end position="181"/>
    </location>
</feature>
<keyword evidence="6 7" id="KW-0472">Membrane</keyword>
<keyword evidence="5 7" id="KW-1133">Transmembrane helix</keyword>
<dbReference type="InterPro" id="IPR010065">
    <property type="entry name" value="AA_ABC_transptr_permease_3TM"/>
</dbReference>
<evidence type="ECO:0000256" key="1">
    <source>
        <dbReference type="ARBA" id="ARBA00004651"/>
    </source>
</evidence>
<dbReference type="Pfam" id="PF00528">
    <property type="entry name" value="BPD_transp_1"/>
    <property type="match status" value="1"/>
</dbReference>
<feature type="transmembrane region" description="Helical" evidence="7">
    <location>
        <begin position="54"/>
        <end position="78"/>
    </location>
</feature>
<keyword evidence="3" id="KW-1003">Cell membrane</keyword>
<protein>
    <submittedName>
        <fullName evidence="9">Amino acid ABC transporter permease</fullName>
    </submittedName>
</protein>
<feature type="domain" description="ABC transmembrane type-1" evidence="8">
    <location>
        <begin position="19"/>
        <end position="220"/>
    </location>
</feature>
<dbReference type="InterPro" id="IPR043429">
    <property type="entry name" value="ArtM/GltK/GlnP/TcyL/YhdX-like"/>
</dbReference>
<dbReference type="SUPFAM" id="SSF161098">
    <property type="entry name" value="MetI-like"/>
    <property type="match status" value="1"/>
</dbReference>
<dbReference type="PANTHER" id="PTHR30614">
    <property type="entry name" value="MEMBRANE COMPONENT OF AMINO ACID ABC TRANSPORTER"/>
    <property type="match status" value="1"/>
</dbReference>
<dbReference type="InterPro" id="IPR035906">
    <property type="entry name" value="MetI-like_sf"/>
</dbReference>
<evidence type="ECO:0000256" key="5">
    <source>
        <dbReference type="ARBA" id="ARBA00022989"/>
    </source>
</evidence>
<organism evidence="9 10">
    <name type="scientific">Candidatus Clostridium eludens</name>
    <dbReference type="NCBI Taxonomy" id="3381663"/>
    <lineage>
        <taxon>Bacteria</taxon>
        <taxon>Bacillati</taxon>
        <taxon>Bacillota</taxon>
        <taxon>Clostridia</taxon>
        <taxon>Eubacteriales</taxon>
        <taxon>Clostridiaceae</taxon>
        <taxon>Clostridium</taxon>
    </lineage>
</organism>
<comment type="similarity">
    <text evidence="7">Belongs to the binding-protein-dependent transport system permease family.</text>
</comment>
<name>A0ABW8SHT8_9CLOT</name>